<evidence type="ECO:0000256" key="4">
    <source>
        <dbReference type="ARBA" id="ARBA00022603"/>
    </source>
</evidence>
<organism evidence="10 11">
    <name type="scientific">Candidatus Aquicultor primus</name>
    <dbReference type="NCBI Taxonomy" id="1797195"/>
    <lineage>
        <taxon>Bacteria</taxon>
        <taxon>Bacillati</taxon>
        <taxon>Actinomycetota</taxon>
        <taxon>Candidatus Aquicultoria</taxon>
        <taxon>Candidatus Aquicultorales</taxon>
        <taxon>Candidatus Aquicultoraceae</taxon>
        <taxon>Candidatus Aquicultor</taxon>
    </lineage>
</organism>
<proteinExistence type="inferred from homology"/>
<evidence type="ECO:0000256" key="2">
    <source>
        <dbReference type="ARBA" id="ARBA00008711"/>
    </source>
</evidence>
<name>A0A1F2UFC9_9ACTN</name>
<evidence type="ECO:0000313" key="11">
    <source>
        <dbReference type="Proteomes" id="UP000178086"/>
    </source>
</evidence>
<dbReference type="InterPro" id="IPR036388">
    <property type="entry name" value="WH-like_DNA-bd_sf"/>
</dbReference>
<gene>
    <name evidence="10" type="ORF">A2074_08045</name>
</gene>
<comment type="catalytic activity">
    <reaction evidence="1">
        <text>a 4-O-methyl-thymidine in DNA + L-cysteinyl-[protein] = a thymidine in DNA + S-methyl-L-cysteinyl-[protein]</text>
        <dbReference type="Rhea" id="RHEA:53428"/>
        <dbReference type="Rhea" id="RHEA-COMP:10131"/>
        <dbReference type="Rhea" id="RHEA-COMP:10132"/>
        <dbReference type="Rhea" id="RHEA-COMP:13555"/>
        <dbReference type="Rhea" id="RHEA-COMP:13556"/>
        <dbReference type="ChEBI" id="CHEBI:29950"/>
        <dbReference type="ChEBI" id="CHEBI:82612"/>
        <dbReference type="ChEBI" id="CHEBI:137386"/>
        <dbReference type="ChEBI" id="CHEBI:137387"/>
        <dbReference type="EC" id="2.1.1.63"/>
    </reaction>
</comment>
<dbReference type="InterPro" id="IPR001497">
    <property type="entry name" value="MethylDNA_cys_MeTrfase_AS"/>
</dbReference>
<dbReference type="GO" id="GO:0006281">
    <property type="term" value="P:DNA repair"/>
    <property type="evidence" value="ECO:0007669"/>
    <property type="project" value="UniProtKB-KW"/>
</dbReference>
<reference evidence="10 11" key="1">
    <citation type="journal article" date="2016" name="Nat. Commun.">
        <title>Thousands of microbial genomes shed light on interconnected biogeochemical processes in an aquifer system.</title>
        <authorList>
            <person name="Anantharaman K."/>
            <person name="Brown C.T."/>
            <person name="Hug L.A."/>
            <person name="Sharon I."/>
            <person name="Castelle C.J."/>
            <person name="Probst A.J."/>
            <person name="Thomas B.C."/>
            <person name="Singh A."/>
            <person name="Wilkins M.J."/>
            <person name="Karaoz U."/>
            <person name="Brodie E.L."/>
            <person name="Williams K.H."/>
            <person name="Hubbard S.S."/>
            <person name="Banfield J.F."/>
        </authorList>
    </citation>
    <scope>NUCLEOTIDE SEQUENCE [LARGE SCALE GENOMIC DNA]</scope>
</reference>
<evidence type="ECO:0000313" key="10">
    <source>
        <dbReference type="EMBL" id="OFW31740.1"/>
    </source>
</evidence>
<dbReference type="PANTHER" id="PTHR10815:SF5">
    <property type="entry name" value="METHYLATED-DNA--PROTEIN-CYSTEINE METHYLTRANSFERASE"/>
    <property type="match status" value="1"/>
</dbReference>
<dbReference type="EC" id="2.1.1.63" evidence="3"/>
<dbReference type="Pfam" id="PF01035">
    <property type="entry name" value="DNA_binding_1"/>
    <property type="match status" value="1"/>
</dbReference>
<dbReference type="NCBIfam" id="TIGR00589">
    <property type="entry name" value="ogt"/>
    <property type="match status" value="1"/>
</dbReference>
<evidence type="ECO:0000259" key="9">
    <source>
        <dbReference type="Pfam" id="PF01035"/>
    </source>
</evidence>
<evidence type="ECO:0000256" key="8">
    <source>
        <dbReference type="ARBA" id="ARBA00049348"/>
    </source>
</evidence>
<dbReference type="AlphaFoldDB" id="A0A1F2UFC9"/>
<dbReference type="EMBL" id="MELI01000113">
    <property type="protein sequence ID" value="OFW31740.1"/>
    <property type="molecule type" value="Genomic_DNA"/>
</dbReference>
<dbReference type="CDD" id="cd06445">
    <property type="entry name" value="ATase"/>
    <property type="match status" value="1"/>
</dbReference>
<dbReference type="FunFam" id="1.10.10.10:FF:000214">
    <property type="entry name" value="Methylated-DNA--protein-cysteine methyltransferase"/>
    <property type="match status" value="1"/>
</dbReference>
<dbReference type="Proteomes" id="UP000178086">
    <property type="component" value="Unassembled WGS sequence"/>
</dbReference>
<evidence type="ECO:0000256" key="6">
    <source>
        <dbReference type="ARBA" id="ARBA00022763"/>
    </source>
</evidence>
<evidence type="ECO:0000256" key="3">
    <source>
        <dbReference type="ARBA" id="ARBA00011918"/>
    </source>
</evidence>
<evidence type="ECO:0000256" key="5">
    <source>
        <dbReference type="ARBA" id="ARBA00022679"/>
    </source>
</evidence>
<dbReference type="PROSITE" id="PS00374">
    <property type="entry name" value="MGMT"/>
    <property type="match status" value="1"/>
</dbReference>
<accession>A0A1F2UFC9</accession>
<dbReference type="InterPro" id="IPR014048">
    <property type="entry name" value="MethylDNA_cys_MeTrfase_DNA-bd"/>
</dbReference>
<sequence length="178" mass="19928">MKTYCFYETEWGDGALLFNERRLARVLFPAASPQALLAELDERFDQYKHVQGKDYGLISTLARYFSGERVVFDVEVDFGRLGDFERAVLNELRGLSYGRTVGYKDLAMECGRSRAARAVGNALAKNPVPIVVPCHRVLRSDGRIGGWSGPEGWKERLLELEGVVLGDSDRVQAEEPAI</sequence>
<keyword evidence="7" id="KW-0234">DNA repair</keyword>
<evidence type="ECO:0000256" key="7">
    <source>
        <dbReference type="ARBA" id="ARBA00023204"/>
    </source>
</evidence>
<keyword evidence="4" id="KW-0489">Methyltransferase</keyword>
<dbReference type="InterPro" id="IPR036217">
    <property type="entry name" value="MethylDNA_cys_MeTrfase_DNAb"/>
</dbReference>
<comment type="similarity">
    <text evidence="2">Belongs to the MGMT family.</text>
</comment>
<comment type="caution">
    <text evidence="10">The sequence shown here is derived from an EMBL/GenBank/DDBJ whole genome shotgun (WGS) entry which is preliminary data.</text>
</comment>
<dbReference type="PANTHER" id="PTHR10815">
    <property type="entry name" value="METHYLATED-DNA--PROTEIN-CYSTEINE METHYLTRANSFERASE"/>
    <property type="match status" value="1"/>
</dbReference>
<keyword evidence="6" id="KW-0227">DNA damage</keyword>
<dbReference type="Gene3D" id="1.10.10.10">
    <property type="entry name" value="Winged helix-like DNA-binding domain superfamily/Winged helix DNA-binding domain"/>
    <property type="match status" value="1"/>
</dbReference>
<comment type="catalytic activity">
    <reaction evidence="8">
        <text>a 6-O-methyl-2'-deoxyguanosine in DNA + L-cysteinyl-[protein] = S-methyl-L-cysteinyl-[protein] + a 2'-deoxyguanosine in DNA</text>
        <dbReference type="Rhea" id="RHEA:24000"/>
        <dbReference type="Rhea" id="RHEA-COMP:10131"/>
        <dbReference type="Rhea" id="RHEA-COMP:10132"/>
        <dbReference type="Rhea" id="RHEA-COMP:11367"/>
        <dbReference type="Rhea" id="RHEA-COMP:11368"/>
        <dbReference type="ChEBI" id="CHEBI:29950"/>
        <dbReference type="ChEBI" id="CHEBI:82612"/>
        <dbReference type="ChEBI" id="CHEBI:85445"/>
        <dbReference type="ChEBI" id="CHEBI:85448"/>
        <dbReference type="EC" id="2.1.1.63"/>
    </reaction>
</comment>
<dbReference type="SUPFAM" id="SSF46767">
    <property type="entry name" value="Methylated DNA-protein cysteine methyltransferase, C-terminal domain"/>
    <property type="match status" value="1"/>
</dbReference>
<feature type="domain" description="Methylated-DNA-[protein]-cysteine S-methyltransferase DNA binding" evidence="9">
    <location>
        <begin position="83"/>
        <end position="163"/>
    </location>
</feature>
<keyword evidence="5" id="KW-0808">Transferase</keyword>
<dbReference type="GO" id="GO:0032259">
    <property type="term" value="P:methylation"/>
    <property type="evidence" value="ECO:0007669"/>
    <property type="project" value="UniProtKB-KW"/>
</dbReference>
<evidence type="ECO:0000256" key="1">
    <source>
        <dbReference type="ARBA" id="ARBA00001286"/>
    </source>
</evidence>
<dbReference type="GO" id="GO:0003908">
    <property type="term" value="F:methylated-DNA-[protein]-cysteine S-methyltransferase activity"/>
    <property type="evidence" value="ECO:0007669"/>
    <property type="project" value="UniProtKB-EC"/>
</dbReference>
<protein>
    <recommendedName>
        <fullName evidence="3">methylated-DNA--[protein]-cysteine S-methyltransferase</fullName>
        <ecNumber evidence="3">2.1.1.63</ecNumber>
    </recommendedName>
</protein>